<dbReference type="CDD" id="cd00805">
    <property type="entry name" value="TyrRS_core"/>
    <property type="match status" value="1"/>
</dbReference>
<evidence type="ECO:0000256" key="4">
    <source>
        <dbReference type="ARBA" id="ARBA00022598"/>
    </source>
</evidence>
<evidence type="ECO:0000313" key="18">
    <source>
        <dbReference type="Proteomes" id="UP000503462"/>
    </source>
</evidence>
<evidence type="ECO:0000256" key="14">
    <source>
        <dbReference type="RuleBase" id="RU361234"/>
    </source>
</evidence>
<dbReference type="Gene3D" id="3.10.290.10">
    <property type="entry name" value="RNA-binding S4 domain"/>
    <property type="match status" value="1"/>
</dbReference>
<evidence type="ECO:0000256" key="8">
    <source>
        <dbReference type="ARBA" id="ARBA00022917"/>
    </source>
</evidence>
<dbReference type="FunFam" id="1.10.240.10:FF:000001">
    <property type="entry name" value="Tyrosine--tRNA ligase"/>
    <property type="match status" value="1"/>
</dbReference>
<dbReference type="GO" id="GO:0006437">
    <property type="term" value="P:tyrosyl-tRNA aminoacylation"/>
    <property type="evidence" value="ECO:0007669"/>
    <property type="project" value="InterPro"/>
</dbReference>
<dbReference type="Proteomes" id="UP000503462">
    <property type="component" value="Chromosome 2"/>
</dbReference>
<dbReference type="PROSITE" id="PS00178">
    <property type="entry name" value="AA_TRNA_LIGASE_I"/>
    <property type="match status" value="1"/>
</dbReference>
<evidence type="ECO:0000256" key="12">
    <source>
        <dbReference type="ARBA" id="ARBA00048248"/>
    </source>
</evidence>
<reference evidence="17 18" key="1">
    <citation type="journal article" date="2016" name="Sci. Rep.">
        <title>Peltaster fructicola genome reveals evolution from an invasive phytopathogen to an ectophytic parasite.</title>
        <authorList>
            <person name="Xu C."/>
            <person name="Chen H."/>
            <person name="Gleason M.L."/>
            <person name="Xu J.R."/>
            <person name="Liu H."/>
            <person name="Zhang R."/>
            <person name="Sun G."/>
        </authorList>
    </citation>
    <scope>NUCLEOTIDE SEQUENCE [LARGE SCALE GENOMIC DNA]</scope>
    <source>
        <strain evidence="17 18">LNHT1506</strain>
    </source>
</reference>
<feature type="transmembrane region" description="Helical" evidence="15">
    <location>
        <begin position="71"/>
        <end position="98"/>
    </location>
</feature>
<dbReference type="PANTHER" id="PTHR11766:SF0">
    <property type="entry name" value="TYROSINE--TRNA LIGASE, MITOCHONDRIAL"/>
    <property type="match status" value="1"/>
</dbReference>
<dbReference type="Pfam" id="PF00579">
    <property type="entry name" value="tRNA-synt_1b"/>
    <property type="match status" value="1"/>
</dbReference>
<keyword evidence="6 14" id="KW-0547">Nucleotide-binding</keyword>
<dbReference type="NCBIfam" id="TIGR00234">
    <property type="entry name" value="tyrS"/>
    <property type="match status" value="1"/>
</dbReference>
<dbReference type="InterPro" id="IPR036986">
    <property type="entry name" value="S4_RNA-bd_sf"/>
</dbReference>
<dbReference type="Gene3D" id="1.20.1080.10">
    <property type="entry name" value="Glycerol uptake facilitator protein"/>
    <property type="match status" value="1"/>
</dbReference>
<dbReference type="Pfam" id="PF16714">
    <property type="entry name" value="TyrRSs_C"/>
    <property type="match status" value="1"/>
</dbReference>
<dbReference type="Pfam" id="PF01226">
    <property type="entry name" value="Form_Nir_trans"/>
    <property type="match status" value="1"/>
</dbReference>
<keyword evidence="18" id="KW-1185">Reference proteome</keyword>
<evidence type="ECO:0000256" key="11">
    <source>
        <dbReference type="ARBA" id="ARBA00023146"/>
    </source>
</evidence>
<dbReference type="PRINTS" id="PR01040">
    <property type="entry name" value="TRNASYNTHTYR"/>
</dbReference>
<evidence type="ECO:0000256" key="9">
    <source>
        <dbReference type="ARBA" id="ARBA00022989"/>
    </source>
</evidence>
<dbReference type="OrthoDB" id="337870at2759"/>
<keyword evidence="8 14" id="KW-0648">Protein biosynthesis</keyword>
<comment type="subcellular location">
    <subcellularLocation>
        <location evidence="1">Membrane</location>
        <topology evidence="1">Multi-pass membrane protein</topology>
    </subcellularLocation>
</comment>
<dbReference type="GO" id="GO:0005524">
    <property type="term" value="F:ATP binding"/>
    <property type="evidence" value="ECO:0007669"/>
    <property type="project" value="UniProtKB-KW"/>
</dbReference>
<feature type="domain" description="Tyrosyl-tRNA synthetase C-terminal" evidence="16">
    <location>
        <begin position="744"/>
        <end position="827"/>
    </location>
</feature>
<dbReference type="EMBL" id="CP051140">
    <property type="protein sequence ID" value="QIW97571.1"/>
    <property type="molecule type" value="Genomic_DNA"/>
</dbReference>
<comment type="similarity">
    <text evidence="2 14">Belongs to the class-I aminoacyl-tRNA synthetase family.</text>
</comment>
<gene>
    <name evidence="17" type="ORF">AMS68_003089</name>
</gene>
<protein>
    <recommendedName>
        <fullName evidence="14">Tyrosine--tRNA ligase</fullName>
        <ecNumber evidence="14">6.1.1.1</ecNumber>
    </recommendedName>
    <alternativeName>
        <fullName evidence="14">Tyrosyl-tRNA synthetase</fullName>
    </alternativeName>
</protein>
<dbReference type="InterPro" id="IPR024002">
    <property type="entry name" value="For/NO2_transpt_CS"/>
</dbReference>
<evidence type="ECO:0000256" key="10">
    <source>
        <dbReference type="ARBA" id="ARBA00023136"/>
    </source>
</evidence>
<dbReference type="AlphaFoldDB" id="A0A6H0XS31"/>
<dbReference type="InterPro" id="IPR024088">
    <property type="entry name" value="Tyr-tRNA-ligase_bac-type"/>
</dbReference>
<feature type="transmembrane region" description="Helical" evidence="15">
    <location>
        <begin position="162"/>
        <end position="183"/>
    </location>
</feature>
<feature type="transmembrane region" description="Helical" evidence="15">
    <location>
        <begin position="239"/>
        <end position="258"/>
    </location>
</feature>
<dbReference type="InterPro" id="IPR002305">
    <property type="entry name" value="aa-tRNA-synth_Ic"/>
</dbReference>
<evidence type="ECO:0000313" key="17">
    <source>
        <dbReference type="EMBL" id="QIW97571.1"/>
    </source>
</evidence>
<dbReference type="FunFam" id="3.40.50.620:FF:000227">
    <property type="entry name" value="Tyrosine--tRNA ligase"/>
    <property type="match status" value="1"/>
</dbReference>
<dbReference type="SUPFAM" id="SSF52374">
    <property type="entry name" value="Nucleotidylyl transferase"/>
    <property type="match status" value="1"/>
</dbReference>
<name>A0A6H0XS31_9PEZI</name>
<proteinExistence type="inferred from homology"/>
<keyword evidence="11 14" id="KW-0030">Aminoacyl-tRNA synthetase</keyword>
<dbReference type="InterPro" id="IPR023271">
    <property type="entry name" value="Aquaporin-like"/>
</dbReference>
<dbReference type="PROSITE" id="PS01005">
    <property type="entry name" value="FORMATE_NITRITE_TP_1"/>
    <property type="match status" value="1"/>
</dbReference>
<comment type="catalytic activity">
    <reaction evidence="12 14">
        <text>tRNA(Tyr) + L-tyrosine + ATP = L-tyrosyl-tRNA(Tyr) + AMP + diphosphate + H(+)</text>
        <dbReference type="Rhea" id="RHEA:10220"/>
        <dbReference type="Rhea" id="RHEA-COMP:9706"/>
        <dbReference type="Rhea" id="RHEA-COMP:9707"/>
        <dbReference type="ChEBI" id="CHEBI:15378"/>
        <dbReference type="ChEBI" id="CHEBI:30616"/>
        <dbReference type="ChEBI" id="CHEBI:33019"/>
        <dbReference type="ChEBI" id="CHEBI:58315"/>
        <dbReference type="ChEBI" id="CHEBI:78442"/>
        <dbReference type="ChEBI" id="CHEBI:78536"/>
        <dbReference type="ChEBI" id="CHEBI:456215"/>
        <dbReference type="EC" id="6.1.1.1"/>
    </reaction>
</comment>
<keyword evidence="7 14" id="KW-0067">ATP-binding</keyword>
<dbReference type="GO" id="GO:0005829">
    <property type="term" value="C:cytosol"/>
    <property type="evidence" value="ECO:0007669"/>
    <property type="project" value="TreeGrafter"/>
</dbReference>
<dbReference type="GO" id="GO:0004831">
    <property type="term" value="F:tyrosine-tRNA ligase activity"/>
    <property type="evidence" value="ECO:0007669"/>
    <property type="project" value="UniProtKB-EC"/>
</dbReference>
<feature type="transmembrane region" description="Helical" evidence="15">
    <location>
        <begin position="213"/>
        <end position="232"/>
    </location>
</feature>
<dbReference type="GO" id="GO:0003723">
    <property type="term" value="F:RNA binding"/>
    <property type="evidence" value="ECO:0007669"/>
    <property type="project" value="InterPro"/>
</dbReference>
<accession>A0A6H0XS31</accession>
<feature type="transmembrane region" description="Helical" evidence="15">
    <location>
        <begin position="28"/>
        <end position="51"/>
    </location>
</feature>
<feature type="transmembrane region" description="Helical" evidence="15">
    <location>
        <begin position="190"/>
        <end position="207"/>
    </location>
</feature>
<evidence type="ECO:0000256" key="7">
    <source>
        <dbReference type="ARBA" id="ARBA00022840"/>
    </source>
</evidence>
<evidence type="ECO:0000256" key="3">
    <source>
        <dbReference type="ARBA" id="ARBA00022448"/>
    </source>
</evidence>
<sequence>MDAFTTQQSVELMARIGTKKAFMRLDKLFVNSFMTGPLLGFGCAILVSTNAAPWFQDNAPGLIRMIGASMFPIGLVMIVLTGADLFTSNIMFMTVAFCHRRITIVDLIKSWVISFFGNLGGSLFFVCILMGYGGVFEETSAYRNAAVNLAVQKAVNPQWHQIFLRAIGANWLVCMAVFLSISARDTSGKILAIWFPTMTFVGLALDHVVANMFFMPLGIWCGAPFSVGYYIWKSLIPTLLGNIVGGGFFVGVAYWYLYLTGEDDVEIDFNIGSLATALEAGGPMHRSQQRSDSSTIIGKDPEHLPHSGGNLMSSIGKELSDSSLYAKSHAERRQVKKYWQLTHDQHLFRTPYMLFVNKVTRTRLHATVAFHAKHAYRSLNSAAPHDVLAVLVQRGLIKDIAGDREHLRHVLQQRQVGFYAGIDPTAPSLHLGHLLPLMVLFWLYNHGHHAISLIGGATAQVGDPAGRLVSRTKTDQSTQSTNAESLHRQVCQIWERAEAYGRRHGYTQSGKRTLLNNAEWLQSLNIIEFLRILGSGMRIGAMLGRDTVKNKMEKGDGMSFAEFTYPLLQGWDWWHMYQHHNVQVQIGGSDQYGNIIAGIETIKHCVQSDESHAARSTLSKDATPMGMTTPLLTTSSGQKFGKSAGNAVWLDGSMTSPFDLYAFLLRTPDTDVEQYLKLFTLVPAESIEETVAQHGQTPARRQAQHLLASEVCELVHGAEQAVKTANMHKSIRELSESSPLQLSEAIRLPETLIAQSTFPKLLHHAGLVSTISEGSRMIKNGGLYVINATKFMQVRTETPAQIPSFLDTKSLIVRLGKSKVRMIEAIEVPDKP</sequence>
<keyword evidence="9 15" id="KW-1133">Transmembrane helix</keyword>
<dbReference type="EC" id="6.1.1.1" evidence="14"/>
<dbReference type="InterPro" id="IPR000292">
    <property type="entry name" value="For/NO2_transpt"/>
</dbReference>
<dbReference type="GO" id="GO:0005739">
    <property type="term" value="C:mitochondrion"/>
    <property type="evidence" value="ECO:0007669"/>
    <property type="project" value="TreeGrafter"/>
</dbReference>
<dbReference type="InterPro" id="IPR014729">
    <property type="entry name" value="Rossmann-like_a/b/a_fold"/>
</dbReference>
<keyword evidence="3" id="KW-0813">Transport</keyword>
<keyword evidence="5 15" id="KW-0812">Transmembrane</keyword>
<dbReference type="PANTHER" id="PTHR11766">
    <property type="entry name" value="TYROSYL-TRNA SYNTHETASE"/>
    <property type="match status" value="1"/>
</dbReference>
<dbReference type="Gene3D" id="3.40.50.620">
    <property type="entry name" value="HUPs"/>
    <property type="match status" value="1"/>
</dbReference>
<keyword evidence="10 15" id="KW-0472">Membrane</keyword>
<dbReference type="InterPro" id="IPR032005">
    <property type="entry name" value="TyrRSs_C"/>
</dbReference>
<dbReference type="GO" id="GO:0022857">
    <property type="term" value="F:transmembrane transporter activity"/>
    <property type="evidence" value="ECO:0007669"/>
    <property type="project" value="InterPro"/>
</dbReference>
<evidence type="ECO:0000256" key="2">
    <source>
        <dbReference type="ARBA" id="ARBA00005594"/>
    </source>
</evidence>
<dbReference type="Gene3D" id="1.10.240.10">
    <property type="entry name" value="Tyrosyl-Transfer RNA Synthetase"/>
    <property type="match status" value="1"/>
</dbReference>
<evidence type="ECO:0000256" key="5">
    <source>
        <dbReference type="ARBA" id="ARBA00022692"/>
    </source>
</evidence>
<keyword evidence="4 14" id="KW-0436">Ligase</keyword>
<evidence type="ECO:0000256" key="13">
    <source>
        <dbReference type="ARBA" id="ARBA00049660"/>
    </source>
</evidence>
<organism evidence="17 18">
    <name type="scientific">Peltaster fructicola</name>
    <dbReference type="NCBI Taxonomy" id="286661"/>
    <lineage>
        <taxon>Eukaryota</taxon>
        <taxon>Fungi</taxon>
        <taxon>Dikarya</taxon>
        <taxon>Ascomycota</taxon>
        <taxon>Pezizomycotina</taxon>
        <taxon>Dothideomycetes</taxon>
        <taxon>Dothideomycetes incertae sedis</taxon>
        <taxon>Peltaster</taxon>
    </lineage>
</organism>
<comment type="similarity">
    <text evidence="13">Belongs to the FNT transporter (TC 1.A.16) family.</text>
</comment>
<dbReference type="FunFam" id="1.20.1080.10:FF:000011">
    <property type="entry name" value="Formate family transporter"/>
    <property type="match status" value="1"/>
</dbReference>
<evidence type="ECO:0000256" key="1">
    <source>
        <dbReference type="ARBA" id="ARBA00004141"/>
    </source>
</evidence>
<evidence type="ECO:0000256" key="15">
    <source>
        <dbReference type="SAM" id="Phobius"/>
    </source>
</evidence>
<dbReference type="InterPro" id="IPR001412">
    <property type="entry name" value="aa-tRNA-synth_I_CS"/>
</dbReference>
<evidence type="ECO:0000256" key="6">
    <source>
        <dbReference type="ARBA" id="ARBA00022741"/>
    </source>
</evidence>
<feature type="transmembrane region" description="Helical" evidence="15">
    <location>
        <begin position="110"/>
        <end position="132"/>
    </location>
</feature>
<dbReference type="InterPro" id="IPR002307">
    <property type="entry name" value="Tyr-tRNA-ligase"/>
</dbReference>
<dbReference type="GO" id="GO:0016020">
    <property type="term" value="C:membrane"/>
    <property type="evidence" value="ECO:0007669"/>
    <property type="project" value="UniProtKB-SubCell"/>
</dbReference>
<evidence type="ECO:0000259" key="16">
    <source>
        <dbReference type="Pfam" id="PF16714"/>
    </source>
</evidence>